<evidence type="ECO:0000313" key="9">
    <source>
        <dbReference type="Proteomes" id="UP000076858"/>
    </source>
</evidence>
<evidence type="ECO:0000256" key="4">
    <source>
        <dbReference type="ARBA" id="ARBA00023242"/>
    </source>
</evidence>
<protein>
    <submittedName>
        <fullName evidence="7">Chromosome transmission fidelity protein</fullName>
    </submittedName>
</protein>
<evidence type="ECO:0000313" key="7">
    <source>
        <dbReference type="EMBL" id="JAN46902.1"/>
    </source>
</evidence>
<comment type="subcellular location">
    <subcellularLocation>
        <location evidence="1">Nucleus</location>
    </subcellularLocation>
</comment>
<evidence type="ECO:0000256" key="5">
    <source>
        <dbReference type="ARBA" id="ARBA00023306"/>
    </source>
</evidence>
<keyword evidence="9" id="KW-1185">Reference proteome</keyword>
<dbReference type="GO" id="GO:0003677">
    <property type="term" value="F:DNA binding"/>
    <property type="evidence" value="ECO:0007669"/>
    <property type="project" value="UniProtKB-KW"/>
</dbReference>
<dbReference type="InterPro" id="IPR018607">
    <property type="entry name" value="Ctf8"/>
</dbReference>
<reference evidence="7" key="1">
    <citation type="submission" date="2015-10" db="EMBL/GenBank/DDBJ databases">
        <title>EvidentialGene: Evidence-directed Construction of Complete mRNA Transcriptomes without Genomes.</title>
        <authorList>
            <person name="Gilbert D.G."/>
        </authorList>
    </citation>
    <scope>NUCLEOTIDE SEQUENCE</scope>
</reference>
<dbReference type="GO" id="GO:0007064">
    <property type="term" value="P:mitotic sister chromatid cohesion"/>
    <property type="evidence" value="ECO:0007669"/>
    <property type="project" value="InterPro"/>
</dbReference>
<dbReference type="GO" id="GO:0031390">
    <property type="term" value="C:Ctf18 RFC-like complex"/>
    <property type="evidence" value="ECO:0007669"/>
    <property type="project" value="InterPro"/>
</dbReference>
<dbReference type="STRING" id="35525.A0A0P6FH86"/>
<evidence type="ECO:0000256" key="1">
    <source>
        <dbReference type="ARBA" id="ARBA00004123"/>
    </source>
</evidence>
<name>A0A0P6FH86_9CRUS</name>
<sequence>MQIVIQSTGNITEYSMIEFQGDLETKSEEALGGKIIGDLHFNHEGNPIMIIGHHILHGKVQDLDKPLVVITKENDGISEINVKYGVTAVIKRKFIFKTRPKPIVGEMIKKL</sequence>
<keyword evidence="4" id="KW-0539">Nucleus</keyword>
<dbReference type="OrthoDB" id="121932at2759"/>
<accession>A0A0P6FH86</accession>
<dbReference type="PANTHER" id="PTHR28605">
    <property type="entry name" value="CTF8, CHROMOSOME TRANSMISSION FIDELITY FACTOR 8 HOMOLOG (S. CEREVISIAE)"/>
    <property type="match status" value="1"/>
</dbReference>
<dbReference type="GO" id="GO:0006260">
    <property type="term" value="P:DNA replication"/>
    <property type="evidence" value="ECO:0007669"/>
    <property type="project" value="UniProtKB-KW"/>
</dbReference>
<keyword evidence="3" id="KW-0238">DNA-binding</keyword>
<evidence type="ECO:0000256" key="2">
    <source>
        <dbReference type="ARBA" id="ARBA00022705"/>
    </source>
</evidence>
<organism evidence="7">
    <name type="scientific">Daphnia magna</name>
    <dbReference type="NCBI Taxonomy" id="35525"/>
    <lineage>
        <taxon>Eukaryota</taxon>
        <taxon>Metazoa</taxon>
        <taxon>Ecdysozoa</taxon>
        <taxon>Arthropoda</taxon>
        <taxon>Crustacea</taxon>
        <taxon>Branchiopoda</taxon>
        <taxon>Diplostraca</taxon>
        <taxon>Cladocera</taxon>
        <taxon>Anomopoda</taxon>
        <taxon>Daphniidae</taxon>
        <taxon>Daphnia</taxon>
    </lineage>
</organism>
<gene>
    <name evidence="8" type="ORF">APZ42_011399</name>
</gene>
<evidence type="ECO:0000256" key="3">
    <source>
        <dbReference type="ARBA" id="ARBA00023125"/>
    </source>
</evidence>
<proteinExistence type="inferred from homology"/>
<comment type="similarity">
    <text evidence="6">Belongs to the CTF8 family.</text>
</comment>
<dbReference type="Pfam" id="PF09696">
    <property type="entry name" value="Ctf8"/>
    <property type="match status" value="1"/>
</dbReference>
<dbReference type="Proteomes" id="UP000076858">
    <property type="component" value="Unassembled WGS sequence"/>
</dbReference>
<dbReference type="EMBL" id="GDIQ01047835">
    <property type="protein sequence ID" value="JAN46902.1"/>
    <property type="molecule type" value="Transcribed_RNA"/>
</dbReference>
<evidence type="ECO:0000313" key="8">
    <source>
        <dbReference type="EMBL" id="KZS21456.1"/>
    </source>
</evidence>
<evidence type="ECO:0000256" key="6">
    <source>
        <dbReference type="ARBA" id="ARBA00038447"/>
    </source>
</evidence>
<reference evidence="8 9" key="2">
    <citation type="submission" date="2016-03" db="EMBL/GenBank/DDBJ databases">
        <title>EvidentialGene: Evidence-directed Construction of Genes on Genomes.</title>
        <authorList>
            <person name="Gilbert D.G."/>
            <person name="Choi J.-H."/>
            <person name="Mockaitis K."/>
            <person name="Colbourne J."/>
            <person name="Pfrender M."/>
        </authorList>
    </citation>
    <scope>NUCLEOTIDE SEQUENCE [LARGE SCALE GENOMIC DNA]</scope>
    <source>
        <strain evidence="8 9">Xinb3</strain>
        <tissue evidence="8">Complete organism</tissue>
    </source>
</reference>
<dbReference type="AlphaFoldDB" id="A0A0P6FH86"/>
<dbReference type="EMBL" id="LRGB01000024">
    <property type="protein sequence ID" value="KZS21456.1"/>
    <property type="molecule type" value="Genomic_DNA"/>
</dbReference>
<dbReference type="PANTHER" id="PTHR28605:SF1">
    <property type="entry name" value="CHROMOSOME TRANSMISSION FIDELITY FACTOR 8"/>
    <property type="match status" value="1"/>
</dbReference>
<keyword evidence="5" id="KW-0131">Cell cycle</keyword>
<keyword evidence="2" id="KW-0235">DNA replication</keyword>